<organism evidence="10 11">
    <name type="scientific">Oryctes borbonicus</name>
    <dbReference type="NCBI Taxonomy" id="1629725"/>
    <lineage>
        <taxon>Eukaryota</taxon>
        <taxon>Metazoa</taxon>
        <taxon>Ecdysozoa</taxon>
        <taxon>Arthropoda</taxon>
        <taxon>Hexapoda</taxon>
        <taxon>Insecta</taxon>
        <taxon>Pterygota</taxon>
        <taxon>Neoptera</taxon>
        <taxon>Endopterygota</taxon>
        <taxon>Coleoptera</taxon>
        <taxon>Polyphaga</taxon>
        <taxon>Scarabaeiformia</taxon>
        <taxon>Scarabaeidae</taxon>
        <taxon>Dynastinae</taxon>
        <taxon>Oryctes</taxon>
    </lineage>
</organism>
<keyword evidence="11" id="KW-1185">Reference proteome</keyword>
<evidence type="ECO:0000256" key="2">
    <source>
        <dbReference type="ARBA" id="ARBA00022525"/>
    </source>
</evidence>
<evidence type="ECO:0000256" key="5">
    <source>
        <dbReference type="ARBA" id="ARBA00023157"/>
    </source>
</evidence>
<reference evidence="10 11" key="1">
    <citation type="submission" date="2015-09" db="EMBL/GenBank/DDBJ databases">
        <title>Draft genome of the scarab beetle Oryctes borbonicus.</title>
        <authorList>
            <person name="Meyer J.M."/>
            <person name="Markov G.V."/>
            <person name="Baskaran P."/>
            <person name="Herrmann M."/>
            <person name="Sommer R.J."/>
            <person name="Roedelsperger C."/>
        </authorList>
    </citation>
    <scope>NUCLEOTIDE SEQUENCE [LARGE SCALE GENOMIC DNA]</scope>
    <source>
        <strain evidence="10">OB123</strain>
        <tissue evidence="10">Whole animal</tissue>
    </source>
</reference>
<feature type="signal peptide" evidence="8">
    <location>
        <begin position="1"/>
        <end position="22"/>
    </location>
</feature>
<dbReference type="InterPro" id="IPR036201">
    <property type="entry name" value="Pacifastin_dom_sf"/>
</dbReference>
<proteinExistence type="inferred from homology"/>
<dbReference type="OrthoDB" id="10026631at2759"/>
<dbReference type="Proteomes" id="UP000051574">
    <property type="component" value="Unassembled WGS sequence"/>
</dbReference>
<evidence type="ECO:0000313" key="10">
    <source>
        <dbReference type="EMBL" id="KRT86453.1"/>
    </source>
</evidence>
<dbReference type="SUPFAM" id="SSF57283">
    <property type="entry name" value="PMP inhibitors"/>
    <property type="match status" value="2"/>
</dbReference>
<keyword evidence="2" id="KW-0964">Secreted</keyword>
<dbReference type="PROSITE" id="PS51446">
    <property type="entry name" value="PACIFASTIN"/>
    <property type="match status" value="1"/>
</dbReference>
<evidence type="ECO:0000256" key="8">
    <source>
        <dbReference type="SAM" id="SignalP"/>
    </source>
</evidence>
<gene>
    <name evidence="10" type="ORF">AMK59_1127</name>
</gene>
<dbReference type="GO" id="GO:0005576">
    <property type="term" value="C:extracellular region"/>
    <property type="evidence" value="ECO:0007669"/>
    <property type="project" value="UniProtKB-SubCell"/>
</dbReference>
<feature type="disulfide bond" evidence="7">
    <location>
        <begin position="38"/>
        <end position="48"/>
    </location>
</feature>
<dbReference type="AlphaFoldDB" id="A0A0T6BGI6"/>
<keyword evidence="3 7" id="KW-0646">Protease inhibitor</keyword>
<feature type="disulfide bond" evidence="7">
    <location>
        <begin position="25"/>
        <end position="40"/>
    </location>
</feature>
<sequence length="110" mass="12013">MRTQCVFLIVAVVVVLIENSTAAECTPGARKQHRCNTCYCSSVGTWSCTLKACVSKREILCVPGSVSFDECGNICTCNKDGVTVCTRRGCDAATTERNTYNLYKISRTIN</sequence>
<accession>A0A0T6BGI6</accession>
<feature type="site" description="Reactive bond" evidence="7">
    <location>
        <begin position="50"/>
        <end position="51"/>
    </location>
</feature>
<comment type="subcellular location">
    <subcellularLocation>
        <location evidence="1">Secreted</location>
    </subcellularLocation>
</comment>
<protein>
    <recommendedName>
        <fullName evidence="9">Pacifastin domain-containing protein</fullName>
    </recommendedName>
</protein>
<evidence type="ECO:0000256" key="4">
    <source>
        <dbReference type="ARBA" id="ARBA00022900"/>
    </source>
</evidence>
<comment type="caution">
    <text evidence="10">The sequence shown here is derived from an EMBL/GenBank/DDBJ whole genome shotgun (WGS) entry which is preliminary data.</text>
</comment>
<evidence type="ECO:0000313" key="11">
    <source>
        <dbReference type="Proteomes" id="UP000051574"/>
    </source>
</evidence>
<dbReference type="Pfam" id="PF05375">
    <property type="entry name" value="Pacifastin_I"/>
    <property type="match status" value="2"/>
</dbReference>
<evidence type="ECO:0000256" key="6">
    <source>
        <dbReference type="ARBA" id="ARBA00029459"/>
    </source>
</evidence>
<comment type="similarity">
    <text evidence="6 7">Belongs to the protease inhibitor I19 family.</text>
</comment>
<dbReference type="InterPro" id="IPR008037">
    <property type="entry name" value="Pacifastin_dom"/>
</dbReference>
<evidence type="ECO:0000259" key="9">
    <source>
        <dbReference type="PROSITE" id="PS51446"/>
    </source>
</evidence>
<name>A0A0T6BGI6_9SCAR</name>
<evidence type="ECO:0000256" key="1">
    <source>
        <dbReference type="ARBA" id="ARBA00004613"/>
    </source>
</evidence>
<dbReference type="EMBL" id="LJIG01000487">
    <property type="protein sequence ID" value="KRT86453.1"/>
    <property type="molecule type" value="Genomic_DNA"/>
</dbReference>
<evidence type="ECO:0000256" key="7">
    <source>
        <dbReference type="PROSITE-ProRule" id="PRU00776"/>
    </source>
</evidence>
<feature type="chain" id="PRO_5006668669" description="Pacifastin domain-containing protein" evidence="8">
    <location>
        <begin position="23"/>
        <end position="110"/>
    </location>
</feature>
<keyword evidence="4 7" id="KW-0722">Serine protease inhibitor</keyword>
<feature type="disulfide bond" evidence="7">
    <location>
        <begin position="35"/>
        <end position="53"/>
    </location>
</feature>
<keyword evidence="5 7" id="KW-1015">Disulfide bond</keyword>
<keyword evidence="8" id="KW-0732">Signal</keyword>
<dbReference type="GO" id="GO:0004867">
    <property type="term" value="F:serine-type endopeptidase inhibitor activity"/>
    <property type="evidence" value="ECO:0007669"/>
    <property type="project" value="UniProtKB-UniRule"/>
</dbReference>
<evidence type="ECO:0000256" key="3">
    <source>
        <dbReference type="ARBA" id="ARBA00022690"/>
    </source>
</evidence>
<feature type="domain" description="Pacifastin" evidence="9">
    <location>
        <begin position="22"/>
        <end position="56"/>
    </location>
</feature>